<feature type="compositionally biased region" description="Gly residues" evidence="1">
    <location>
        <begin position="3157"/>
        <end position="3168"/>
    </location>
</feature>
<feature type="compositionally biased region" description="Gly residues" evidence="1">
    <location>
        <begin position="2791"/>
        <end position="2802"/>
    </location>
</feature>
<feature type="compositionally biased region" description="Low complexity" evidence="1">
    <location>
        <begin position="2216"/>
        <end position="2239"/>
    </location>
</feature>
<organism evidence="4">
    <name type="scientific">Araneus ventricosus</name>
    <name type="common">Orbweaver spider</name>
    <name type="synonym">Epeira ventricosa</name>
    <dbReference type="NCBI Taxonomy" id="182803"/>
    <lineage>
        <taxon>Eukaryota</taxon>
        <taxon>Metazoa</taxon>
        <taxon>Ecdysozoa</taxon>
        <taxon>Arthropoda</taxon>
        <taxon>Chelicerata</taxon>
        <taxon>Arachnida</taxon>
        <taxon>Araneae</taxon>
        <taxon>Araneomorphae</taxon>
        <taxon>Entelegynae</taxon>
        <taxon>Araneoidea</taxon>
        <taxon>Araneidae</taxon>
        <taxon>Araneus</taxon>
    </lineage>
</organism>
<feature type="region of interest" description="Disordered" evidence="1">
    <location>
        <begin position="378"/>
        <end position="416"/>
    </location>
</feature>
<feature type="compositionally biased region" description="Low complexity" evidence="1">
    <location>
        <begin position="3499"/>
        <end position="3522"/>
    </location>
</feature>
<feature type="compositionally biased region" description="Low complexity" evidence="1">
    <location>
        <begin position="3316"/>
        <end position="3339"/>
    </location>
</feature>
<feature type="compositionally biased region" description="Gly residues" evidence="1">
    <location>
        <begin position="2240"/>
        <end position="2251"/>
    </location>
</feature>
<dbReference type="InterPro" id="IPR043070">
    <property type="entry name" value="Spidroin_repeat"/>
</dbReference>
<feature type="compositionally biased region" description="Low complexity" evidence="1">
    <location>
        <begin position="3133"/>
        <end position="3156"/>
    </location>
</feature>
<feature type="compositionally biased region" description="Gly residues" evidence="1">
    <location>
        <begin position="2608"/>
        <end position="2619"/>
    </location>
</feature>
<feature type="region of interest" description="Disordered" evidence="1">
    <location>
        <begin position="2399"/>
        <end position="2440"/>
    </location>
</feature>
<dbReference type="InterPro" id="IPR038243">
    <property type="entry name" value="Spidroin_N_sf"/>
</dbReference>
<evidence type="ECO:0000259" key="3">
    <source>
        <dbReference type="Pfam" id="PF16763"/>
    </source>
</evidence>
<feature type="region of interest" description="Disordered" evidence="1">
    <location>
        <begin position="4235"/>
        <end position="4273"/>
    </location>
</feature>
<reference evidence="4" key="1">
    <citation type="journal article" date="2020" name="Acta">
        <title>Characterization of the second type of aciniform spidroin (AcSp2) provides new insight into design for spidroin-based biomaterials.</title>
        <authorList>
            <person name="Wen R."/>
            <person name="Wang K."/>
            <person name="Meng Q."/>
        </authorList>
    </citation>
    <scope>NUCLEOTIDE SEQUENCE</scope>
</reference>
<feature type="region of interest" description="Disordered" evidence="1">
    <location>
        <begin position="1480"/>
        <end position="1519"/>
    </location>
</feature>
<feature type="region of interest" description="Disordered" evidence="1">
    <location>
        <begin position="1112"/>
        <end position="1150"/>
    </location>
</feature>
<feature type="compositionally biased region" description="Gly residues" evidence="1">
    <location>
        <begin position="2057"/>
        <end position="2068"/>
    </location>
</feature>
<feature type="compositionally biased region" description="Low complexity" evidence="1">
    <location>
        <begin position="4235"/>
        <end position="4258"/>
    </location>
</feature>
<feature type="compositionally biased region" description="Gly residues" evidence="1">
    <location>
        <begin position="953"/>
        <end position="964"/>
    </location>
</feature>
<evidence type="ECO:0000256" key="2">
    <source>
        <dbReference type="SAM" id="SignalP"/>
    </source>
</evidence>
<dbReference type="Gene3D" id="1.10.274.60">
    <property type="entry name" value="Spidroin, repetitive domain"/>
    <property type="match status" value="24"/>
</dbReference>
<dbReference type="InterPro" id="IPR031913">
    <property type="entry name" value="Spidroin_N"/>
</dbReference>
<feature type="region of interest" description="Disordered" evidence="1">
    <location>
        <begin position="3133"/>
        <end position="3171"/>
    </location>
</feature>
<feature type="region of interest" description="Disordered" evidence="1">
    <location>
        <begin position="1663"/>
        <end position="1703"/>
    </location>
</feature>
<feature type="region of interest" description="Disordered" evidence="1">
    <location>
        <begin position="4050"/>
        <end position="4091"/>
    </location>
</feature>
<feature type="compositionally biased region" description="Low complexity" evidence="1">
    <location>
        <begin position="2767"/>
        <end position="2790"/>
    </location>
</feature>
<feature type="compositionally biased region" description="Low complexity" evidence="1">
    <location>
        <begin position="929"/>
        <end position="952"/>
    </location>
</feature>
<feature type="region of interest" description="Disordered" evidence="1">
    <location>
        <begin position="4418"/>
        <end position="4456"/>
    </location>
</feature>
<feature type="compositionally biased region" description="Low complexity" evidence="1">
    <location>
        <begin position="4418"/>
        <end position="4441"/>
    </location>
</feature>
<feature type="region of interest" description="Disordered" evidence="1">
    <location>
        <begin position="2767"/>
        <end position="2805"/>
    </location>
</feature>
<feature type="region of interest" description="Disordered" evidence="1">
    <location>
        <begin position="3682"/>
        <end position="3720"/>
    </location>
</feature>
<feature type="region of interest" description="Disordered" evidence="1">
    <location>
        <begin position="746"/>
        <end position="784"/>
    </location>
</feature>
<feature type="chain" id="PRO_5028831185" evidence="2">
    <location>
        <begin position="24"/>
        <end position="4745"/>
    </location>
</feature>
<feature type="compositionally biased region" description="Gly residues" evidence="1">
    <location>
        <begin position="770"/>
        <end position="781"/>
    </location>
</feature>
<feature type="region of interest" description="Disordered" evidence="1">
    <location>
        <begin position="3865"/>
        <end position="3906"/>
    </location>
</feature>
<proteinExistence type="predicted"/>
<feature type="region of interest" description="Disordered" evidence="1">
    <location>
        <begin position="2950"/>
        <end position="2988"/>
    </location>
</feature>
<feature type="compositionally biased region" description="Low complexity" evidence="1">
    <location>
        <begin position="378"/>
        <end position="401"/>
    </location>
</feature>
<feature type="region of interest" description="Disordered" evidence="1">
    <location>
        <begin position="1295"/>
        <end position="1336"/>
    </location>
</feature>
<feature type="compositionally biased region" description="Gly residues" evidence="1">
    <location>
        <begin position="4442"/>
        <end position="4453"/>
    </location>
</feature>
<dbReference type="Gene3D" id="1.10.274.70">
    <property type="match status" value="1"/>
</dbReference>
<feature type="region of interest" description="Disordered" evidence="1">
    <location>
        <begin position="2033"/>
        <end position="2071"/>
    </location>
</feature>
<dbReference type="Gene3D" id="1.10.10.1350">
    <property type="entry name" value="Spidroin domain, C-terminal domain"/>
    <property type="match status" value="1"/>
</dbReference>
<evidence type="ECO:0000313" key="4">
    <source>
        <dbReference type="EMBL" id="QNH85589.1"/>
    </source>
</evidence>
<feature type="compositionally biased region" description="Gly residues" evidence="1">
    <location>
        <begin position="1504"/>
        <end position="1515"/>
    </location>
</feature>
<feature type="compositionally biased region" description="Low complexity" evidence="1">
    <location>
        <begin position="1112"/>
        <end position="1135"/>
    </location>
</feature>
<feature type="compositionally biased region" description="Low complexity" evidence="1">
    <location>
        <begin position="2950"/>
        <end position="2973"/>
    </location>
</feature>
<feature type="compositionally biased region" description="Gly residues" evidence="1">
    <location>
        <begin position="402"/>
        <end position="413"/>
    </location>
</feature>
<feature type="compositionally biased region" description="Low complexity" evidence="1">
    <location>
        <begin position="1480"/>
        <end position="1503"/>
    </location>
</feature>
<accession>A0A7G7XXM9</accession>
<dbReference type="EMBL" id="MT078766">
    <property type="protein sequence ID" value="QNH85589.1"/>
    <property type="molecule type" value="Genomic_DNA"/>
</dbReference>
<feature type="compositionally biased region" description="Gly residues" evidence="1">
    <location>
        <begin position="4259"/>
        <end position="4270"/>
    </location>
</feature>
<name>A0A7G7XXM9_ARAVE</name>
<feature type="region of interest" description="Disordered" evidence="1">
    <location>
        <begin position="929"/>
        <end position="967"/>
    </location>
</feature>
<feature type="region of interest" description="Disordered" evidence="1">
    <location>
        <begin position="2216"/>
        <end position="2254"/>
    </location>
</feature>
<dbReference type="Pfam" id="PF16763">
    <property type="entry name" value="Spidroin_N"/>
    <property type="match status" value="1"/>
</dbReference>
<feature type="compositionally biased region" description="Low complexity" evidence="1">
    <location>
        <begin position="1663"/>
        <end position="1696"/>
    </location>
</feature>
<feature type="compositionally biased region" description="Low complexity" evidence="1">
    <location>
        <begin position="746"/>
        <end position="769"/>
    </location>
</feature>
<feature type="region of interest" description="Disordered" evidence="1">
    <location>
        <begin position="2584"/>
        <end position="2622"/>
    </location>
</feature>
<feature type="compositionally biased region" description="Gly residues" evidence="1">
    <location>
        <begin position="3706"/>
        <end position="3717"/>
    </location>
</feature>
<feature type="region of interest" description="Disordered" evidence="1">
    <location>
        <begin position="3499"/>
        <end position="3537"/>
    </location>
</feature>
<sequence length="4745" mass="478148">MNWSTTLGIAVLLLSVTCNGVQSKKHGSKSPWADPVKAKAFMDCLIRQIEQSKVIPQQEKQDMETLVQSLMSALAGGGGNTSKATLQAMNMAFASALAELVVAEGADDPAGIEVKTNALVKILQQCFKKTMHKVDKKFILEIKDLIQMFVKEAAEDMNEPDEDSEFPEEYPMNADMQITEQASEDTYTTSYQLPQSGGPYPSGDYPGGQYPDQGAFGPFGGAPSDSGTGAMSPNQLKSAMGNSVVLGSLLRGMKSPMQVKLVMQNALQSALQSGLRLDVQTASSLANIATSGLVSLNSASSPNDVVSVILSGPLVVKLQEAGILNNSASLKVFLGALYSGIVQSAAKYGINIPRDAADRDVASATTFMTTTTSITSISTSFDGSQPSGDYPGGQYPDDGSFGPSGGAPSGAGGMSPDQLKSALGNSAVIGSLLRGMKSPVQLKLVMKNALQSALQSGLRLDVQTASSLANIATSGLVSLNSASSPNDVVSVILSGPLVVKLQEAGILNNSASLKVFLGALYSGIVQSAAKYGINIPRDAADRDVASATTFMTTTTSITSISTSFDGSQPSGDYPGGQYPDDGSFGPSGGAPSDSGAGGMSPDQLKSALGNSAVIGSLLRGMKSPVQLKLVMKNALQSALQSGLRLDVQTASSLANIATSGLVSLNSASSPNDVVSVILSGPLVVKLQEAGILNNSASLKVFLGALYSGIVQSAAKYGINIPRDAADRDVASATTFMTTTTSITSISTSFDGSQPSGDYPGGQYPDDGSFGPSGGAPSGAGGMSPDQLKSALGNSAVIGSLLRGMKSPVQLKLVMKNALQSALQSGLRLDVQTASSLANIATSGLVSLNSASSPNDVVSVILSGPLVVKLQEAGILNNSASLKVFLGALYSGIVQSAAKYGINIPRDAADRDVASATTFMTTTTSITSISTSFDGSQPSGDYPGGQYPDDGSFGPSGGAPSGAGGMSPDQLKSALGNSAVIGSLLRGMKSPVQLKLVMKNALQSALQSGLRLDVQTASSLANIATSGLVSLNSASSPNDVVSVILSGPLVVKLQEAGILNNSASLKVFLGALYSGIVQSAAKYGINIPRDAADRDVASATTFMTTTTSITSISTSFDGSQPSGDYPGGQYPDDGSFGPSGGAPSGAGGMSPDQLKSALGNSAVIGSLLRGMKSPVQLKLVMKNALQSALQSGLRLDVQTASSLANIATSGLVSLNSASSPNDVVSVILSGPLVVKLQEAGILNNSASLKVFLGALYSGIVQSAAKYGINIPRDAADRDVASATTFMTTTTSITSISTSFDGSQPSGDYPGGQYPDDGSFGPSGGAPSDSGAGGMSPDQLKSALGNSAVIGSLLRGMKSPVQLKLVMKNALQSALQSGLRLDVQTASSLANIATSGLVSLNSASSPNDVVSVILSGPLVVKLQEAGILNNSASLKVFLGALYSGIVQSAAKYGINIPRDAADRDVASATTFMTTTTSITSISTSFDGSQPSGDYPGGQYPDDGSFGPSGGAPSGAGGMSPDQLKSAMGNSVVLGSLLRGMKSPMQVKLVMQNALQSALQSGLRLDVQTASSLANIATSGLVSLNSASSPNDVVSVILSGPLVVKLQEAGILNNSASLKVFLGALYSGIVQSAAKYGINIPRDAADRDVASATTFMTTTTSITSISTSFDGSQPSGDYPGGQYPDDGSFGPSGGAPSDSGAGGMSPDKLKSALGNSAVIGSLLRGMKSPVQLKLVMKNALQSALQSGLRLDVQTASSLANIATSGLVSLNSASSPNDVVSVILSGPLVVKLQEAGILNNSASLKVFLGALYSGIVQSAAKYGINIPRDAADRDVASATTFMTTTTSITSISTSFDGSQPSGDYPGGQYPDDGSFGPSGGAPSDSGAGGMSPDQLKSALGNSAVIGSLLRGMKSPVQLKFVMKNALQSALQSGLRLDVQTASSLANIATSGLVSLNSASSPNDVVSVILSGPLVVKLQEAGILNNSASLKVFLGALYSGIVQSAAKYGINIPRDAADRDVASATTFMTTTTSITSISTSFDGSQPSGDYPGGQYPDDGSFGPSGGAPSGAGGMSPDQLKSALGNSAVIGSLLRGMKSPVQLKLVMKNALQSALQSGLRLDVQTASSLANIATSGLVSLNSASSPNDVVSVILSGPLVVKLQEAGILNNSASLKVFLGALYSGIVQSAAKYGINIPRDAADRDVASATTFMTTTTSITSISTSFDGSQPSGDYPGGQYPDDGSFGPSGGAPSGAGGMSPDQLKSALGNSAVIGSLLRGMKSPVQLKLVMKNALQSALQSGLRLDVQTASSLANIATSGLVSLNSASSPNDVVSVILSGPLVVKLQEAGILNNSASLKVFLGALYSGIVQSAAKYGINIPRDAADRDVASATTFMTTTTSITSISTSFDGSQPSGDYPGGQYPDDGSFGPSGGAPSDSGAGGMSPDQLKSALGNSAVIGSLLRGMKSPVQLKLVMKNALQSALQSGLRLDVQTASSLANIATSGLVSLNSASSPNDVVSVILSGPLVVKLQEASILNNSASLKVFLGALYSGIVQSAAKYGINIPRDAADRDVASATTFMTTTTSITSISTSFDGSQPSGDYPGGQYPDDGSFGPSGGAPSGAGGMSPDQLKSALGNSAVIGSLLRGMKSPVQLKLVMKNALQSALQSGLRLDVQTASSLANIATSGLVSLNSASSPNDVVSVILSGPLVVKLQEAGILNNSASLKVFLGALYSGIVQSAAKYGINIPRDAADRDVASATTFMTTTTSITSISTSFDGSQPSGDYPGGQYPDDGSFGPSGGAPSGAGGMSPDQLKSALGNSAVIGSLLRGMKSPVQLKLVMKNALQSALQSGLRLDVQTASSLANIATSGLVSLNSASSPNDVVSVILSGPLVVKLQEAGILNNSASLKVFLGALYSGIVQSAAKYGINIPRDAADRDVASATTFMTTTTSITSISTSFDGSQPSGDYPGGQYPDDGSFGPSGGAPSGAGGMSPDQLKSALGNSAVIGSLLRGMKSPVQLKFVMKNALQSALQSGLRLDVQTASSLANIATSGLVSLNSASSPNDVVSVILSGPLVVKLQEAGILNNSASLKVFLGALYSGIVQSAAKYGINIPRDAADRDVASATTFMTTTTSITSISTSFDGSQPSGDYPGGQYPDDGSFGPSGGAPSGAGGMSPDQLKSALGNSAVIGSLLRGMKSPVQLKLVMKNALQSALQSGLRLDVQTASSLANIATSGLVSLNSASSPNDVVSVILSGPLVVKLQEAGILNNSASLKVFLGALYSGIVQSAAKYGINIPRDAADRDVASATTFMTTTTSITSISTSFDGSQPSGDYPGGQYPDDGSFGPSGGAPSGAGGMSPDQLKSALGNSAVIGSLLRGMKSPVQLKLVMKNALQSALQSGLRLDVQTASSLANIATSGLVSLNSASSPNDVVSVILSGPLVVKLQEAGILNNSASLKVFLGALYSGIVQSAAKYGINIPRDAADRDVASATTFMTTTTSITSISTSFDGSQPSGDYPGGQYPDDGSFGPSGGAPSGAGGMSPDQLKSALGNSAVIGSLLRGMKSPVQLKLVMKNALQSALQIGLRLDVQTASSLANIATSGLVSLNSASSPNDVVSVILSGPLVVKLQEAGILNNSASLKVFLGALYSGIVQSAAKYGINIPRDAADRDVASATTFMTTTTSITSISTSFDGSQPSGDYPGGQYPDDGSFGPSGGAPSGAGGMSPDQLKSALGNSAVIGSLLRGMKSPVQLKLVMKNALQSALQSGLRLDVQTASSLANIATSGLVSLNSASSPNDVVSVILSGPLVVKLQEAGILNNSASLKVFLGALYSGIVQSAAKYGINIPRDAADRDVASATTFMTTTTSITSISTSFDGSQPSGDYPGGQYPDDGSFGPSGGAPSDSGAGGMSPDQLKSALGNSAVIGSLLRGMKSPVQLKLVMKNALQSALQSGLRLDVQTASSLANIATSGLVSLNSASSPNDVVSVILSGPLVVKLQEAGILNNSASLKVFLGALYSGIVQSAAKYGINIPRDAADRDVASATTFMKTTTSITSISTSFDGSQPSGDYPGGQYPDDGSFGPSGGAPSDSGAGGMSPDQLKSALGNSAVIGSLLRGMKSPVQLKLVMKNALQSALQSGLRLDVQTASSLANIATSGLVSLNSASSPNDVVSVILSGPLVVKLQEAGILNNSASLKVFLGALYSGIVQSAAKYGINIPRDAADRDVASATTFMTTTTSITSISTSFDGSQPSGDYPGGQYPDDGSFGPSGGAPSGAGGMSPDQLKSALGNSAVIGSLLRGMKSPVQLKLVMKNALQSALQSGLRLDVQTASSLANIATSGLVSLNSASSPNDVVSVILSGPLVVKLQEAGILNNSASLKVFLGALYSGIVQSAAKYGINIPRDAADRDVASATTFMTTTTSITSISTSFDGSQPSGDYPGGQYPDDGSFGPSGGAPSGAGGMSPDQLKSALGNSAVIGSLLRGMKSPVQLKLVMKNALQSALQSGLRLDVQTASSLANIATSGLVSLNSASSPNDVVSVILSGPLVVKLQEAGILNNSASLKVFLGALYSGIVQSAAKYGINIPRDAADRDVASATTFMTTTTSITSISTSFDGSQPSGDYPGGQYPGQGAMEPSDLLSVSLDSAVPLNSVLNSKNGLKSPEASLRIRSLSSALLQSVGDNGIEPSVLSSFLKASLSKMKDSGMSADKATIETLMELVAALLQVAGSSRPDPMKSADLSSSIGLTASVAASLS</sequence>
<feature type="compositionally biased region" description="Gly residues" evidence="1">
    <location>
        <begin position="3523"/>
        <end position="3534"/>
    </location>
</feature>
<dbReference type="InterPro" id="IPR038542">
    <property type="entry name" value="Spidroin_C_sf"/>
</dbReference>
<feature type="region of interest" description="Disordered" evidence="1">
    <location>
        <begin position="561"/>
        <end position="602"/>
    </location>
</feature>
<feature type="compositionally biased region" description="Gly residues" evidence="1">
    <location>
        <begin position="1136"/>
        <end position="1147"/>
    </location>
</feature>
<feature type="domain" description="Spidroin N-terminal" evidence="3">
    <location>
        <begin position="31"/>
        <end position="154"/>
    </location>
</feature>
<feature type="compositionally biased region" description="Low complexity" evidence="1">
    <location>
        <begin position="2584"/>
        <end position="2607"/>
    </location>
</feature>
<feature type="compositionally biased region" description="Gly residues" evidence="1">
    <location>
        <begin position="2974"/>
        <end position="2985"/>
    </location>
</feature>
<keyword evidence="2" id="KW-0732">Signal</keyword>
<evidence type="ECO:0000256" key="1">
    <source>
        <dbReference type="SAM" id="MobiDB-lite"/>
    </source>
</evidence>
<feature type="region of interest" description="Disordered" evidence="1">
    <location>
        <begin position="1848"/>
        <end position="1889"/>
    </location>
</feature>
<feature type="signal peptide" evidence="2">
    <location>
        <begin position="1"/>
        <end position="23"/>
    </location>
</feature>
<feature type="compositionally biased region" description="Low complexity" evidence="1">
    <location>
        <begin position="2033"/>
        <end position="2056"/>
    </location>
</feature>
<protein>
    <submittedName>
        <fullName evidence="4">Aciniform spidroin 2</fullName>
    </submittedName>
</protein>
<feature type="compositionally biased region" description="Gly residues" evidence="1">
    <location>
        <begin position="3340"/>
        <end position="3351"/>
    </location>
</feature>
<dbReference type="SMR" id="A0A7G7XXM9"/>
<feature type="region of interest" description="Disordered" evidence="1">
    <location>
        <begin position="3316"/>
        <end position="3354"/>
    </location>
</feature>
<feature type="compositionally biased region" description="Low complexity" evidence="1">
    <location>
        <begin position="3682"/>
        <end position="3705"/>
    </location>
</feature>